<organism evidence="2 3">
    <name type="scientific">Mesorhabditis belari</name>
    <dbReference type="NCBI Taxonomy" id="2138241"/>
    <lineage>
        <taxon>Eukaryota</taxon>
        <taxon>Metazoa</taxon>
        <taxon>Ecdysozoa</taxon>
        <taxon>Nematoda</taxon>
        <taxon>Chromadorea</taxon>
        <taxon>Rhabditida</taxon>
        <taxon>Rhabditina</taxon>
        <taxon>Rhabditomorpha</taxon>
        <taxon>Rhabditoidea</taxon>
        <taxon>Rhabditidae</taxon>
        <taxon>Mesorhabditinae</taxon>
        <taxon>Mesorhabditis</taxon>
    </lineage>
</organism>
<evidence type="ECO:0000313" key="2">
    <source>
        <dbReference type="Proteomes" id="UP000887575"/>
    </source>
</evidence>
<name>A0AAF3EAJ2_9BILA</name>
<evidence type="ECO:0008006" key="4">
    <source>
        <dbReference type="Google" id="ProtNLM"/>
    </source>
</evidence>
<reference evidence="3" key="1">
    <citation type="submission" date="2024-02" db="UniProtKB">
        <authorList>
            <consortium name="WormBaseParasite"/>
        </authorList>
    </citation>
    <scope>IDENTIFICATION</scope>
</reference>
<dbReference type="AlphaFoldDB" id="A0AAF3EAJ2"/>
<protein>
    <recommendedName>
        <fullName evidence="4">F-box domain-containing protein</fullName>
    </recommendedName>
</protein>
<feature type="region of interest" description="Disordered" evidence="1">
    <location>
        <begin position="51"/>
        <end position="82"/>
    </location>
</feature>
<dbReference type="Proteomes" id="UP000887575">
    <property type="component" value="Unassembled WGS sequence"/>
</dbReference>
<proteinExistence type="predicted"/>
<evidence type="ECO:0000256" key="1">
    <source>
        <dbReference type="SAM" id="MobiDB-lite"/>
    </source>
</evidence>
<keyword evidence="2" id="KW-1185">Reference proteome</keyword>
<evidence type="ECO:0000313" key="3">
    <source>
        <dbReference type="WBParaSite" id="MBELARI_LOCUS10939"/>
    </source>
</evidence>
<feature type="compositionally biased region" description="Polar residues" evidence="1">
    <location>
        <begin position="53"/>
        <end position="82"/>
    </location>
</feature>
<sequence>MSHHWNNVYYMDYPPMEPPFYQSPSSAQVFERYYVNQRGIVAHPTNYWPFPHQGTTNVSNPPTRRSSRFQSNKTQMSRHSVGRTSLQGENTLFGSMKCHKKNEPTSIGALPPHLADLIFAKLNGNDRAKAFRTCRVAKNLITSRGLLNHHADVFLISEKSIKNLVISNFLYGDTWIFEPYFLDQKVERLELLLSVTDSLIQHADILGTSVQHAETVWIRQNPADKLPFSGRFLEKLNQELFKKASFVWIEGRFEKEMTVEHLHLEKVRMDHVYTPCIEHFLMLIEEDILPYRVIERSFHATHGYCLNRPGLIETHNLMPLPSTTNVPVYLLQSQTGVCYRVSLPHASDCPHPDEHAHSVIVCEWEFASSTPPLGTEIKMDDQEEMRYPQALPSPKPKYMYCY</sequence>
<dbReference type="WBParaSite" id="MBELARI_LOCUS10939">
    <property type="protein sequence ID" value="MBELARI_LOCUS10939"/>
    <property type="gene ID" value="MBELARI_LOCUS10939"/>
</dbReference>
<accession>A0AAF3EAJ2</accession>